<dbReference type="InterPro" id="IPR028939">
    <property type="entry name" value="P5C_Rdtase_cat_N"/>
</dbReference>
<reference evidence="3" key="2">
    <citation type="submission" date="2023-01" db="EMBL/GenBank/DDBJ databases">
        <authorList>
            <person name="Petersen C."/>
        </authorList>
    </citation>
    <scope>NUCLEOTIDE SEQUENCE</scope>
    <source>
        <strain evidence="3">IBT 17514</strain>
    </source>
</reference>
<comment type="caution">
    <text evidence="3">The sequence shown here is derived from an EMBL/GenBank/DDBJ whole genome shotgun (WGS) entry which is preliminary data.</text>
</comment>
<dbReference type="Gene3D" id="1.10.1040.10">
    <property type="entry name" value="N-(1-d-carboxylethyl)-l-norvaline Dehydrogenase, domain 2"/>
    <property type="match status" value="1"/>
</dbReference>
<dbReference type="Pfam" id="PF09130">
    <property type="entry name" value="DUF1932"/>
    <property type="match status" value="1"/>
</dbReference>
<dbReference type="Gene3D" id="3.40.50.720">
    <property type="entry name" value="NAD(P)-binding Rossmann-like Domain"/>
    <property type="match status" value="1"/>
</dbReference>
<dbReference type="AlphaFoldDB" id="A0AAD6HD79"/>
<dbReference type="SUPFAM" id="SSF51735">
    <property type="entry name" value="NAD(P)-binding Rossmann-fold domains"/>
    <property type="match status" value="1"/>
</dbReference>
<dbReference type="Proteomes" id="UP001215712">
    <property type="component" value="Unassembled WGS sequence"/>
</dbReference>
<reference evidence="3" key="1">
    <citation type="journal article" date="2023" name="IMA Fungus">
        <title>Comparative genomic study of the Penicillium genus elucidates a diverse pangenome and 15 lateral gene transfer events.</title>
        <authorList>
            <person name="Petersen C."/>
            <person name="Sorensen T."/>
            <person name="Nielsen M.R."/>
            <person name="Sondergaard T.E."/>
            <person name="Sorensen J.L."/>
            <person name="Fitzpatrick D.A."/>
            <person name="Frisvad J.C."/>
            <person name="Nielsen K.L."/>
        </authorList>
    </citation>
    <scope>NUCLEOTIDE SEQUENCE</scope>
    <source>
        <strain evidence="3">IBT 17514</strain>
    </source>
</reference>
<evidence type="ECO:0000313" key="3">
    <source>
        <dbReference type="EMBL" id="KAJ5709346.1"/>
    </source>
</evidence>
<evidence type="ECO:0000313" key="4">
    <source>
        <dbReference type="Proteomes" id="UP001215712"/>
    </source>
</evidence>
<feature type="domain" description="Phosphogluconate dehydrogenase NAD-binding putative C-terminal" evidence="2">
    <location>
        <begin position="225"/>
        <end position="298"/>
    </location>
</feature>
<proteinExistence type="predicted"/>
<dbReference type="InterPro" id="IPR036291">
    <property type="entry name" value="NAD(P)-bd_dom_sf"/>
</dbReference>
<organism evidence="3 4">
    <name type="scientific">Penicillium malachiteum</name>
    <dbReference type="NCBI Taxonomy" id="1324776"/>
    <lineage>
        <taxon>Eukaryota</taxon>
        <taxon>Fungi</taxon>
        <taxon>Dikarya</taxon>
        <taxon>Ascomycota</taxon>
        <taxon>Pezizomycotina</taxon>
        <taxon>Eurotiomycetes</taxon>
        <taxon>Eurotiomycetidae</taxon>
        <taxon>Eurotiales</taxon>
        <taxon>Aspergillaceae</taxon>
        <taxon>Penicillium</taxon>
    </lineage>
</organism>
<evidence type="ECO:0000259" key="1">
    <source>
        <dbReference type="Pfam" id="PF03807"/>
    </source>
</evidence>
<sequence length="344" mass="36929">MRAVTVGILSIGDMGMGMARLLKSRDYRVVTVSEGRSEHTLARIKAAEIEVLPSDQELVVQADYVLSIVPPRNAVATAERIAGALKQPDTVSRRESVEEVNDRPSRSPLYFLELNATPARLAEEMATLFETEAATSIGGSAQCHFLDGGIIGGPPSTNVQDGTWKKPSVVLSGAVDLPSTWTQLADVLNLKLVSNKIGAASTLKLSFAALTKGLTALSILSFSTAQRESLLPELLEHLQQYSPHTAALAQSGVIGMSPKAYRWVDEMRGIGEAFDQEGGWDGIGSIVYGGFADIYRSVAEDTILGQERVGARQRGTSVEDAATIIACRHEPKVGEDHDIHETMS</sequence>
<dbReference type="Pfam" id="PF03807">
    <property type="entry name" value="F420_oxidored"/>
    <property type="match status" value="1"/>
</dbReference>
<dbReference type="EMBL" id="JAQJAN010000019">
    <property type="protein sequence ID" value="KAJ5709346.1"/>
    <property type="molecule type" value="Genomic_DNA"/>
</dbReference>
<feature type="domain" description="Pyrroline-5-carboxylate reductase catalytic N-terminal" evidence="1">
    <location>
        <begin position="5"/>
        <end position="86"/>
    </location>
</feature>
<evidence type="ECO:0000259" key="2">
    <source>
        <dbReference type="Pfam" id="PF09130"/>
    </source>
</evidence>
<accession>A0AAD6HD79</accession>
<dbReference type="InterPro" id="IPR015814">
    <property type="entry name" value="Pgluconate_DH_NAD-bd_C"/>
</dbReference>
<dbReference type="InterPro" id="IPR013328">
    <property type="entry name" value="6PGD_dom2"/>
</dbReference>
<protein>
    <submittedName>
        <fullName evidence="3">Dehydrogenase multihelical</fullName>
    </submittedName>
</protein>
<name>A0AAD6HD79_9EURO</name>
<dbReference type="InterPro" id="IPR008927">
    <property type="entry name" value="6-PGluconate_DH-like_C_sf"/>
</dbReference>
<dbReference type="SUPFAM" id="SSF48179">
    <property type="entry name" value="6-phosphogluconate dehydrogenase C-terminal domain-like"/>
    <property type="match status" value="1"/>
</dbReference>
<keyword evidence="4" id="KW-1185">Reference proteome</keyword>
<gene>
    <name evidence="3" type="ORF">N7493_010680</name>
</gene>